<name>A0ABN8NB27_9CNID</name>
<keyword evidence="6" id="KW-0418">Kinase</keyword>
<dbReference type="Proteomes" id="UP001159405">
    <property type="component" value="Unassembled WGS sequence"/>
</dbReference>
<feature type="domain" description="NOL9 N-terminal" evidence="12">
    <location>
        <begin position="179"/>
        <end position="321"/>
    </location>
</feature>
<feature type="compositionally biased region" description="Basic and acidic residues" evidence="10">
    <location>
        <begin position="19"/>
        <end position="31"/>
    </location>
</feature>
<accession>A0ABN8NB27</accession>
<organism evidence="14 15">
    <name type="scientific">Porites lobata</name>
    <dbReference type="NCBI Taxonomy" id="104759"/>
    <lineage>
        <taxon>Eukaryota</taxon>
        <taxon>Metazoa</taxon>
        <taxon>Cnidaria</taxon>
        <taxon>Anthozoa</taxon>
        <taxon>Hexacorallia</taxon>
        <taxon>Scleractinia</taxon>
        <taxon>Fungiina</taxon>
        <taxon>Poritidae</taxon>
        <taxon>Porites</taxon>
    </lineage>
</organism>
<dbReference type="InterPro" id="IPR057573">
    <property type="entry name" value="NOL9_N"/>
</dbReference>
<keyword evidence="5" id="KW-0547">Nucleotide-binding</keyword>
<evidence type="ECO:0000256" key="5">
    <source>
        <dbReference type="ARBA" id="ARBA00022741"/>
    </source>
</evidence>
<comment type="subcellular location">
    <subcellularLocation>
        <location evidence="1">Nucleus</location>
        <location evidence="1">Nucleolus</location>
    </subcellularLocation>
</comment>
<evidence type="ECO:0000256" key="1">
    <source>
        <dbReference type="ARBA" id="ARBA00004604"/>
    </source>
</evidence>
<feature type="compositionally biased region" description="Basic and acidic residues" evidence="10">
    <location>
        <begin position="100"/>
        <end position="109"/>
    </location>
</feature>
<keyword evidence="7" id="KW-0067">ATP-binding</keyword>
<keyword evidence="4" id="KW-0808">Transferase</keyword>
<dbReference type="PANTHER" id="PTHR12755:SF3">
    <property type="entry name" value="POLYNUCLEOTIDE 5'-HYDROXYL-KINASE NOL9"/>
    <property type="match status" value="1"/>
</dbReference>
<feature type="compositionally biased region" description="Basic residues" evidence="10">
    <location>
        <begin position="41"/>
        <end position="58"/>
    </location>
</feature>
<evidence type="ECO:0000313" key="15">
    <source>
        <dbReference type="Proteomes" id="UP001159405"/>
    </source>
</evidence>
<evidence type="ECO:0000259" key="13">
    <source>
        <dbReference type="Pfam" id="PF25467"/>
    </source>
</evidence>
<comment type="similarity">
    <text evidence="2">Belongs to the Clp1 family. NOL9/GRC3 subfamily.</text>
</comment>
<evidence type="ECO:0000256" key="2">
    <source>
        <dbReference type="ARBA" id="ARBA00011003"/>
    </source>
</evidence>
<evidence type="ECO:0000256" key="6">
    <source>
        <dbReference type="ARBA" id="ARBA00022777"/>
    </source>
</evidence>
<comment type="caution">
    <text evidence="14">The sequence shown here is derived from an EMBL/GenBank/DDBJ whole genome shotgun (WGS) entry which is preliminary data.</text>
</comment>
<gene>
    <name evidence="14" type="ORF">PLOB_00009999</name>
</gene>
<feature type="compositionally biased region" description="Basic residues" evidence="10">
    <location>
        <begin position="141"/>
        <end position="153"/>
    </location>
</feature>
<evidence type="ECO:0000256" key="3">
    <source>
        <dbReference type="ARBA" id="ARBA00022552"/>
    </source>
</evidence>
<sequence length="767" mass="85514">MPVGRKRKFATANSTGHQQETRGKRSKKSEDSAVTQTSVAVRKRTCRLSKREKKGKKEKAKECIVISSSSEDEESPINKKAEKDSSGTARKPTCRRSKRQKDGVKKGGDAGESALISTRLNAKRTAAKKAKKGGNTTTKKATGRKSRRKKKDPKKSSEESRVMPASLNVKSVLPLSGSLRNACLFFLARGQRVCIKGLALIKTLIGSVEVYGSVLRPDHDPVEIFCPSTSSLAVLSEHSEENSSRGINLKRTFQDVLQNQPPEVMKKALVRSRKSATVLLMKSLQTIETNFVCSFQRFHDIFSSNLDKVSSLDKIEMSLKKKTVPLGFIFLEPWYPARCRMLTVPDQWKVAASSVCGTKMGMEAKAPVILICGGKDIGKSTFARYLTNTFLNRQKELYFLECDVGQSEFTPPGLISLNRVSSPLLGPPFTHLRQPERSVFFGDVSPKDKPGFYIQCIYNVYQTYAEKYRNKVPLIINTQGWVKGMGVPLLLDVIRIVKPTHIVQFNYATKENSNKNLPKMTAELFASTPGWAFTVEEEERPENNSRLDANLCPENITGSDHDPIVIEINSYESKSWPSSVSKFKASDHRTLALLSYFSRTKANISHCEGRSSLTQTSLLSCVPYSVPWNCVGIHVMHTEISWNEILYSVNASVVGLARCASDEMYRRGDCSTPWCFMRSPITECIGLGIVRNIDPVEKLLFVLTPLGLDDLKQVNTLLKGNLEIPAALLLSTKQSNAPYISTEFSYDLRGAGARKVRYNLMRRQNAC</sequence>
<feature type="domain" description="NOL9 C-terminal" evidence="13">
    <location>
        <begin position="620"/>
        <end position="725"/>
    </location>
</feature>
<dbReference type="EMBL" id="CALNXK010000015">
    <property type="protein sequence ID" value="CAH3047014.1"/>
    <property type="molecule type" value="Genomic_DNA"/>
</dbReference>
<dbReference type="InterPro" id="IPR057570">
    <property type="entry name" value="NOL9_C"/>
</dbReference>
<evidence type="ECO:0000256" key="9">
    <source>
        <dbReference type="ARBA" id="ARBA00071212"/>
    </source>
</evidence>
<dbReference type="InterPro" id="IPR045116">
    <property type="entry name" value="Clp1/Grc3"/>
</dbReference>
<proteinExistence type="inferred from homology"/>
<evidence type="ECO:0000256" key="10">
    <source>
        <dbReference type="SAM" id="MobiDB-lite"/>
    </source>
</evidence>
<dbReference type="InterPro" id="IPR027417">
    <property type="entry name" value="P-loop_NTPase"/>
</dbReference>
<evidence type="ECO:0000259" key="12">
    <source>
        <dbReference type="Pfam" id="PF24419"/>
    </source>
</evidence>
<feature type="domain" description="Clp1 P-loop" evidence="11">
    <location>
        <begin position="373"/>
        <end position="518"/>
    </location>
</feature>
<dbReference type="Pfam" id="PF16575">
    <property type="entry name" value="CLP1_P"/>
    <property type="match status" value="1"/>
</dbReference>
<evidence type="ECO:0000256" key="7">
    <source>
        <dbReference type="ARBA" id="ARBA00022840"/>
    </source>
</evidence>
<dbReference type="InterPro" id="IPR032319">
    <property type="entry name" value="CLP1_P"/>
</dbReference>
<feature type="compositionally biased region" description="Basic residues" evidence="10">
    <location>
        <begin position="121"/>
        <end position="132"/>
    </location>
</feature>
<keyword evidence="15" id="KW-1185">Reference proteome</keyword>
<dbReference type="Pfam" id="PF24419">
    <property type="entry name" value="Cupin_NOL9"/>
    <property type="match status" value="1"/>
</dbReference>
<reference evidence="14 15" key="1">
    <citation type="submission" date="2022-05" db="EMBL/GenBank/DDBJ databases">
        <authorList>
            <consortium name="Genoscope - CEA"/>
            <person name="William W."/>
        </authorList>
    </citation>
    <scope>NUCLEOTIDE SEQUENCE [LARGE SCALE GENOMIC DNA]</scope>
</reference>
<dbReference type="PANTHER" id="PTHR12755">
    <property type="entry name" value="CLEAVAGE/POLYADENYLATION FACTOR IA SUBUNIT CLP1P"/>
    <property type="match status" value="1"/>
</dbReference>
<evidence type="ECO:0000256" key="8">
    <source>
        <dbReference type="ARBA" id="ARBA00023242"/>
    </source>
</evidence>
<dbReference type="Pfam" id="PF25467">
    <property type="entry name" value="NOL9_C"/>
    <property type="match status" value="1"/>
</dbReference>
<evidence type="ECO:0000256" key="4">
    <source>
        <dbReference type="ARBA" id="ARBA00022679"/>
    </source>
</evidence>
<evidence type="ECO:0000259" key="11">
    <source>
        <dbReference type="Pfam" id="PF16575"/>
    </source>
</evidence>
<keyword evidence="8" id="KW-0539">Nucleus</keyword>
<evidence type="ECO:0000313" key="14">
    <source>
        <dbReference type="EMBL" id="CAH3047014.1"/>
    </source>
</evidence>
<feature type="region of interest" description="Disordered" evidence="10">
    <location>
        <begin position="1"/>
        <end position="163"/>
    </location>
</feature>
<feature type="compositionally biased region" description="Basic and acidic residues" evidence="10">
    <location>
        <begin position="76"/>
        <end position="85"/>
    </location>
</feature>
<dbReference type="Gene3D" id="3.40.50.300">
    <property type="entry name" value="P-loop containing nucleotide triphosphate hydrolases"/>
    <property type="match status" value="1"/>
</dbReference>
<keyword evidence="3" id="KW-0698">rRNA processing</keyword>
<protein>
    <recommendedName>
        <fullName evidence="9">Polynucleotide 5'-hydroxyl-kinase NOL9</fullName>
    </recommendedName>
</protein>